<dbReference type="Pfam" id="PF00795">
    <property type="entry name" value="CN_hydrolase"/>
    <property type="match status" value="1"/>
</dbReference>
<reference evidence="12" key="2">
    <citation type="journal article" date="2011" name="Stand. Genomic Sci.">
        <title>Complete genome sequence of Weeksella virosa type strain (9751T).</title>
        <authorList>
            <person name="Lang E."/>
            <person name="Teshima H."/>
            <person name="Lucas S."/>
            <person name="Lapidus A."/>
            <person name="Hammon N."/>
            <person name="Deshpande S."/>
            <person name="Nolan M."/>
            <person name="Cheng J."/>
            <person name="Pitluck S."/>
            <person name="Liolios K."/>
            <person name="Pagani I."/>
            <person name="Mikhailova N."/>
            <person name="Ivanova N."/>
            <person name="Mavromatis K."/>
            <person name="Pati A."/>
            <person name="Tapia R."/>
            <person name="Han C."/>
            <person name="Goodwin L."/>
            <person name="Chen A."/>
            <person name="Palaniappan K."/>
            <person name="Land M."/>
            <person name="Hauser L."/>
            <person name="Chang Y."/>
            <person name="Jeffries C."/>
            <person name="Brambilla E."/>
            <person name="Kopitz M."/>
            <person name="Rohde M."/>
            <person name="Goker M."/>
            <person name="Tindall B."/>
            <person name="Detter J."/>
            <person name="Woyke T."/>
            <person name="Bristow J."/>
            <person name="Eisen J."/>
            <person name="Markowitz V."/>
            <person name="Hugenholtz P."/>
            <person name="Klenk H."/>
            <person name="Kyrpides N."/>
        </authorList>
    </citation>
    <scope>NUCLEOTIDE SEQUENCE [LARGE SCALE GENOMIC DNA]</scope>
    <source>
        <strain evidence="12">ATCC 43766 / DSM 16922 / JCM 21250 / NBRC 16016 / NCTC 11634 / CL345/78</strain>
    </source>
</reference>
<keyword evidence="6 9" id="KW-1133">Transmembrane helix</keyword>
<keyword evidence="4 9" id="KW-0808">Transferase</keyword>
<dbReference type="UniPathway" id="UPA00666"/>
<sequence>MRKYLLYAIAAGLLLALAWPSKGFPLLIFFGFVPLLLAEHRITQRLQYKKKAWSIFGLSFLAFFIWNAIVIWWLHYAQQYDADGNLHDSWVAYLVPVLANSLLMSIVFVLYHLVKTKAGNFYGMIFLPAVWMSFEKFHLNWELSWPWFNIGHAFASYYKWVQWYEYTGVFGGTLWVLIVNLIVFYYYTAYKNKKDKKYFRKLLMYAGLWIGLPIAFSYFMYHNYTEQGEEVEAVVLQPALDPYTEKYQKDRFVIYQELIQLADKVVTPQTRYVVGPETAIPGSGPGFVLDEIEHDPLILQLRDWTKEHPKINVVTGAELMRVYPMKELATETASLYGNTMLYYDAFNSAIQVNAKDELDFYHKSKLVVGVEHFPYIKYLRPILGNIMLNFGGTVKTLGTQPHASVFRNSIDSTVVAPVICYESIYGEYVTDYVKKGADVIFTMTNDSWWDNTDGHRQLLLYGNLRAIENRRSIVRSANSGISGFINQRGDIESFIPYGERGALKGIVKKNEKLTFYSTFGDYLARIGLLVMGIILAYTIAQRLLTGNKRKIFNK</sequence>
<evidence type="ECO:0000256" key="9">
    <source>
        <dbReference type="HAMAP-Rule" id="MF_01148"/>
    </source>
</evidence>
<dbReference type="Gene3D" id="3.60.110.10">
    <property type="entry name" value="Carbon-nitrogen hydrolase"/>
    <property type="match status" value="1"/>
</dbReference>
<dbReference type="PANTHER" id="PTHR38686">
    <property type="entry name" value="APOLIPOPROTEIN N-ACYLTRANSFERASE"/>
    <property type="match status" value="1"/>
</dbReference>
<comment type="pathway">
    <text evidence="9">Protein modification; lipoprotein biosynthesis (N-acyl transfer).</text>
</comment>
<comment type="subcellular location">
    <subcellularLocation>
        <location evidence="9">Cell inner membrane</location>
        <topology evidence="9">Multi-pass membrane protein</topology>
    </subcellularLocation>
    <subcellularLocation>
        <location evidence="1">Cell membrane</location>
        <topology evidence="1">Multi-pass membrane protein</topology>
    </subcellularLocation>
</comment>
<evidence type="ECO:0000256" key="3">
    <source>
        <dbReference type="ARBA" id="ARBA00022475"/>
    </source>
</evidence>
<dbReference type="CDD" id="cd07571">
    <property type="entry name" value="ALP_N-acyl_transferase"/>
    <property type="match status" value="1"/>
</dbReference>
<name>F0NYP5_WEEVC</name>
<keyword evidence="3 9" id="KW-1003">Cell membrane</keyword>
<proteinExistence type="inferred from homology"/>
<evidence type="ECO:0000256" key="2">
    <source>
        <dbReference type="ARBA" id="ARBA00010065"/>
    </source>
</evidence>
<dbReference type="GO" id="GO:0005886">
    <property type="term" value="C:plasma membrane"/>
    <property type="evidence" value="ECO:0007669"/>
    <property type="project" value="UniProtKB-SubCell"/>
</dbReference>
<dbReference type="PROSITE" id="PS50263">
    <property type="entry name" value="CN_HYDROLASE"/>
    <property type="match status" value="1"/>
</dbReference>
<comment type="catalytic activity">
    <reaction evidence="9">
        <text>N-terminal S-1,2-diacyl-sn-glyceryl-L-cysteinyl-[lipoprotein] + a glycerophospholipid = N-acyl-S-1,2-diacyl-sn-glyceryl-L-cysteinyl-[lipoprotein] + a 2-acyl-sn-glycero-3-phospholipid + H(+)</text>
        <dbReference type="Rhea" id="RHEA:48228"/>
        <dbReference type="Rhea" id="RHEA-COMP:14681"/>
        <dbReference type="Rhea" id="RHEA-COMP:14684"/>
        <dbReference type="ChEBI" id="CHEBI:15378"/>
        <dbReference type="ChEBI" id="CHEBI:136912"/>
        <dbReference type="ChEBI" id="CHEBI:140656"/>
        <dbReference type="ChEBI" id="CHEBI:140657"/>
        <dbReference type="ChEBI" id="CHEBI:140660"/>
        <dbReference type="EC" id="2.3.1.269"/>
    </reaction>
</comment>
<evidence type="ECO:0000259" key="10">
    <source>
        <dbReference type="PROSITE" id="PS50263"/>
    </source>
</evidence>
<dbReference type="Pfam" id="PF20154">
    <property type="entry name" value="LNT_N"/>
    <property type="match status" value="1"/>
</dbReference>
<dbReference type="KEGG" id="wvi:Weevi_1475"/>
<gene>
    <name evidence="9" type="primary">lnt</name>
    <name evidence="11" type="ordered locus">Weevi_1475</name>
</gene>
<dbReference type="NCBIfam" id="TIGR00546">
    <property type="entry name" value="lnt"/>
    <property type="match status" value="1"/>
</dbReference>
<feature type="transmembrane region" description="Helical" evidence="9">
    <location>
        <begin position="522"/>
        <end position="540"/>
    </location>
</feature>
<accession>F0NYP5</accession>
<evidence type="ECO:0000313" key="11">
    <source>
        <dbReference type="EMBL" id="ADX68176.1"/>
    </source>
</evidence>
<dbReference type="InterPro" id="IPR003010">
    <property type="entry name" value="C-N_Hydrolase"/>
</dbReference>
<dbReference type="Proteomes" id="UP000008641">
    <property type="component" value="Chromosome"/>
</dbReference>
<dbReference type="InterPro" id="IPR004563">
    <property type="entry name" value="Apolipo_AcylTrfase"/>
</dbReference>
<dbReference type="SUPFAM" id="SSF56317">
    <property type="entry name" value="Carbon-nitrogen hydrolase"/>
    <property type="match status" value="1"/>
</dbReference>
<evidence type="ECO:0000256" key="7">
    <source>
        <dbReference type="ARBA" id="ARBA00023136"/>
    </source>
</evidence>
<dbReference type="InterPro" id="IPR036526">
    <property type="entry name" value="C-N_Hydrolase_sf"/>
</dbReference>
<evidence type="ECO:0000313" key="12">
    <source>
        <dbReference type="Proteomes" id="UP000008641"/>
    </source>
</evidence>
<protein>
    <recommendedName>
        <fullName evidence="9">Apolipoprotein N-acyltransferase</fullName>
        <shortName evidence="9">ALP N-acyltransferase</shortName>
        <ecNumber evidence="9">2.3.1.269</ecNumber>
    </recommendedName>
</protein>
<evidence type="ECO:0000256" key="5">
    <source>
        <dbReference type="ARBA" id="ARBA00022692"/>
    </source>
</evidence>
<keyword evidence="9" id="KW-0997">Cell inner membrane</keyword>
<dbReference type="InterPro" id="IPR045378">
    <property type="entry name" value="LNT_N"/>
</dbReference>
<feature type="transmembrane region" description="Helical" evidence="9">
    <location>
        <begin position="121"/>
        <end position="139"/>
    </location>
</feature>
<feature type="transmembrane region" description="Helical" evidence="9">
    <location>
        <begin position="202"/>
        <end position="221"/>
    </location>
</feature>
<dbReference type="RefSeq" id="WP_013598565.1">
    <property type="nucleotide sequence ID" value="NC_015144.1"/>
</dbReference>
<dbReference type="PANTHER" id="PTHR38686:SF1">
    <property type="entry name" value="APOLIPOPROTEIN N-ACYLTRANSFERASE"/>
    <property type="match status" value="1"/>
</dbReference>
<keyword evidence="12" id="KW-1185">Reference proteome</keyword>
<dbReference type="OrthoDB" id="9804277at2"/>
<feature type="transmembrane region" description="Helical" evidence="9">
    <location>
        <begin position="55"/>
        <end position="75"/>
    </location>
</feature>
<reference evidence="11 12" key="1">
    <citation type="journal article" date="2011" name="Stand. Genomic Sci.">
        <title>Complete genome sequence of Weeksella virosa type strain (9751).</title>
        <authorList>
            <person name="Lang E."/>
            <person name="Teshima H."/>
            <person name="Lucas S."/>
            <person name="Lapidus A."/>
            <person name="Hammon N."/>
            <person name="Deshpande S."/>
            <person name="Nolan M."/>
            <person name="Cheng J.F."/>
            <person name="Pitluck S."/>
            <person name="Liolios K."/>
            <person name="Pagani I."/>
            <person name="Mikhailova N."/>
            <person name="Ivanova N."/>
            <person name="Mavromatis K."/>
            <person name="Pati A."/>
            <person name="Tapia R."/>
            <person name="Han C."/>
            <person name="Goodwin L."/>
            <person name="Chen A."/>
            <person name="Palaniappan K."/>
            <person name="Land M."/>
            <person name="Hauser L."/>
            <person name="Chang Y.J."/>
            <person name="Jeffries C.D."/>
            <person name="Brambilla E.M."/>
            <person name="Kopitz M."/>
            <person name="Rohde M."/>
            <person name="Goker M."/>
            <person name="Tindall B.J."/>
            <person name="Detter J.C."/>
            <person name="Woyke T."/>
            <person name="Bristow J."/>
            <person name="Eisen J.A."/>
            <person name="Markowitz V."/>
            <person name="Hugenholtz P."/>
            <person name="Klenk H.P."/>
            <person name="Kyrpides N.C."/>
        </authorList>
    </citation>
    <scope>NUCLEOTIDE SEQUENCE [LARGE SCALE GENOMIC DNA]</scope>
    <source>
        <strain evidence="12">ATCC 43766 / DSM 16922 / JCM 21250 / NBRC 16016 / NCTC 11634 / CL345/78</strain>
    </source>
</reference>
<keyword evidence="8 9" id="KW-0012">Acyltransferase</keyword>
<dbReference type="HAMAP" id="MF_01148">
    <property type="entry name" value="Lnt"/>
    <property type="match status" value="1"/>
</dbReference>
<dbReference type="EC" id="2.3.1.269" evidence="9"/>
<dbReference type="EMBL" id="CP002455">
    <property type="protein sequence ID" value="ADX68176.1"/>
    <property type="molecule type" value="Genomic_DNA"/>
</dbReference>
<feature type="transmembrane region" description="Helical" evidence="9">
    <location>
        <begin position="166"/>
        <end position="190"/>
    </location>
</feature>
<organism evidence="11 12">
    <name type="scientific">Weeksella virosa (strain ATCC 43766 / DSM 16922 / JCM 21250 / CCUG 30538 / CDC 9751 / IAM 14551 / NBRC 16016 / NCTC 11634 / CL345/78)</name>
    <dbReference type="NCBI Taxonomy" id="865938"/>
    <lineage>
        <taxon>Bacteria</taxon>
        <taxon>Pseudomonadati</taxon>
        <taxon>Bacteroidota</taxon>
        <taxon>Flavobacteriia</taxon>
        <taxon>Flavobacteriales</taxon>
        <taxon>Weeksellaceae</taxon>
        <taxon>Weeksella</taxon>
    </lineage>
</organism>
<dbReference type="GO" id="GO:0016410">
    <property type="term" value="F:N-acyltransferase activity"/>
    <property type="evidence" value="ECO:0007669"/>
    <property type="project" value="UniProtKB-UniRule"/>
</dbReference>
<evidence type="ECO:0000256" key="4">
    <source>
        <dbReference type="ARBA" id="ARBA00022679"/>
    </source>
</evidence>
<dbReference type="STRING" id="865938.Weevi_1475"/>
<evidence type="ECO:0000256" key="6">
    <source>
        <dbReference type="ARBA" id="ARBA00022989"/>
    </source>
</evidence>
<dbReference type="AlphaFoldDB" id="F0NYP5"/>
<evidence type="ECO:0000256" key="1">
    <source>
        <dbReference type="ARBA" id="ARBA00004651"/>
    </source>
</evidence>
<comment type="function">
    <text evidence="9">Catalyzes the phospholipid dependent N-acylation of the N-terminal cysteine of apolipoprotein, the last step in lipoprotein maturation.</text>
</comment>
<comment type="similarity">
    <text evidence="2 9">Belongs to the CN hydrolase family. Apolipoprotein N-acyltransferase subfamily.</text>
</comment>
<feature type="domain" description="CN hydrolase" evidence="10">
    <location>
        <begin position="236"/>
        <end position="515"/>
    </location>
</feature>
<feature type="transmembrane region" description="Helical" evidence="9">
    <location>
        <begin position="90"/>
        <end position="114"/>
    </location>
</feature>
<dbReference type="GO" id="GO:0042158">
    <property type="term" value="P:lipoprotein biosynthetic process"/>
    <property type="evidence" value="ECO:0007669"/>
    <property type="project" value="UniProtKB-UniRule"/>
</dbReference>
<dbReference type="HOGENOM" id="CLU_019563_1_2_10"/>
<keyword evidence="7 9" id="KW-0472">Membrane</keyword>
<evidence type="ECO:0000256" key="8">
    <source>
        <dbReference type="ARBA" id="ARBA00023315"/>
    </source>
</evidence>
<keyword evidence="5 9" id="KW-0812">Transmembrane</keyword>
<dbReference type="eggNOG" id="COG0815">
    <property type="taxonomic scope" value="Bacteria"/>
</dbReference>